<evidence type="ECO:0000256" key="1">
    <source>
        <dbReference type="ARBA" id="ARBA00009080"/>
    </source>
</evidence>
<comment type="similarity">
    <text evidence="1">Belongs to the HIBADH-related family.</text>
</comment>
<keyword evidence="2" id="KW-0560">Oxidoreductase</keyword>
<dbReference type="RefSeq" id="WP_076767474.1">
    <property type="nucleotide sequence ID" value="NZ_MSFI01000026.1"/>
</dbReference>
<protein>
    <recommendedName>
        <fullName evidence="9">3-hydroxyisobutyrate dehydrogenase</fullName>
    </recommendedName>
</protein>
<dbReference type="GO" id="GO:0016054">
    <property type="term" value="P:organic acid catabolic process"/>
    <property type="evidence" value="ECO:0007669"/>
    <property type="project" value="UniProtKB-ARBA"/>
</dbReference>
<sequence length="301" mass="33193">MNNNIGFIGLGKMGLPMAKNLLKNGFTVFGSDVDETAINEFKGSGGKTGMINEWIHSVHSIILMLPSSTIVNQVVDDIIELYHPAAHHGSNHLLVIDMSSSYPSETRKNGKKLKNRNIDFVDAPVSGGVKKAISASLSVMVGGRFEDYQNCKRLLDCVAEKIFYIGDLGNGHLLKVMNNYLSAGHLLMASEAIHLLADFNVDPKTAIEVINQSSGRSGSTDYKFPSFILNEEYNSGFSLRLMEKDVMMANQVFKEYDAATTLPQSVFHRFNEASAILEKEADHTEIFKFVAAYLTKKGAFK</sequence>
<evidence type="ECO:0000313" key="7">
    <source>
        <dbReference type="EMBL" id="OMP65971.1"/>
    </source>
</evidence>
<evidence type="ECO:0000313" key="8">
    <source>
        <dbReference type="Proteomes" id="UP000188613"/>
    </source>
</evidence>
<dbReference type="Gene3D" id="3.40.50.720">
    <property type="entry name" value="NAD(P)-binding Rossmann-like Domain"/>
    <property type="match status" value="1"/>
</dbReference>
<proteinExistence type="inferred from homology"/>
<dbReference type="InterPro" id="IPR029154">
    <property type="entry name" value="HIBADH-like_NADP-bd"/>
</dbReference>
<dbReference type="Pfam" id="PF03446">
    <property type="entry name" value="NAD_binding_2"/>
    <property type="match status" value="1"/>
</dbReference>
<dbReference type="InterPro" id="IPR008927">
    <property type="entry name" value="6-PGluconate_DH-like_C_sf"/>
</dbReference>
<dbReference type="PANTHER" id="PTHR22981">
    <property type="entry name" value="3-HYDROXYISOBUTYRATE DEHYDROGENASE-RELATED"/>
    <property type="match status" value="1"/>
</dbReference>
<evidence type="ECO:0000256" key="2">
    <source>
        <dbReference type="ARBA" id="ARBA00023002"/>
    </source>
</evidence>
<dbReference type="EMBL" id="MSFI01000026">
    <property type="protein sequence ID" value="OMP65971.1"/>
    <property type="molecule type" value="Genomic_DNA"/>
</dbReference>
<evidence type="ECO:0000256" key="3">
    <source>
        <dbReference type="ARBA" id="ARBA00023027"/>
    </source>
</evidence>
<reference evidence="7 8" key="1">
    <citation type="submission" date="2016-12" db="EMBL/GenBank/DDBJ databases">
        <title>Domibacillus sp. SAB 38T whole genome sequencing.</title>
        <authorList>
            <person name="Verma A."/>
            <person name="Ojha A.K."/>
            <person name="Krishnamurthi S."/>
        </authorList>
    </citation>
    <scope>NUCLEOTIDE SEQUENCE [LARGE SCALE GENOMIC DNA]</scope>
    <source>
        <strain evidence="7 8">SAB 38</strain>
    </source>
</reference>
<feature type="domain" description="3-hydroxyisobutyrate dehydrogenase-like NAD-binding" evidence="6">
    <location>
        <begin position="169"/>
        <end position="289"/>
    </location>
</feature>
<dbReference type="GO" id="GO:0016616">
    <property type="term" value="F:oxidoreductase activity, acting on the CH-OH group of donors, NAD or NADP as acceptor"/>
    <property type="evidence" value="ECO:0007669"/>
    <property type="project" value="TreeGrafter"/>
</dbReference>
<dbReference type="Gene3D" id="1.10.1040.10">
    <property type="entry name" value="N-(1-d-carboxylethyl)-l-norvaline Dehydrogenase, domain 2"/>
    <property type="match status" value="1"/>
</dbReference>
<evidence type="ECO:0000259" key="6">
    <source>
        <dbReference type="Pfam" id="PF14833"/>
    </source>
</evidence>
<feature type="domain" description="6-phosphogluconate dehydrogenase NADP-binding" evidence="5">
    <location>
        <begin position="4"/>
        <end position="166"/>
    </location>
</feature>
<organism evidence="7 8">
    <name type="scientific">Domibacillus epiphyticus</name>
    <dbReference type="NCBI Taxonomy" id="1714355"/>
    <lineage>
        <taxon>Bacteria</taxon>
        <taxon>Bacillati</taxon>
        <taxon>Bacillota</taxon>
        <taxon>Bacilli</taxon>
        <taxon>Bacillales</taxon>
        <taxon>Bacillaceae</taxon>
        <taxon>Domibacillus</taxon>
    </lineage>
</organism>
<dbReference type="GO" id="GO:0050661">
    <property type="term" value="F:NADP binding"/>
    <property type="evidence" value="ECO:0007669"/>
    <property type="project" value="InterPro"/>
</dbReference>
<name>A0A1V2A4N3_9BACI</name>
<dbReference type="GO" id="GO:0051287">
    <property type="term" value="F:NAD binding"/>
    <property type="evidence" value="ECO:0007669"/>
    <property type="project" value="InterPro"/>
</dbReference>
<gene>
    <name evidence="7" type="ORF">BTO28_14350</name>
</gene>
<keyword evidence="8" id="KW-1185">Reference proteome</keyword>
<dbReference type="InterPro" id="IPR015815">
    <property type="entry name" value="HIBADH-related"/>
</dbReference>
<comment type="caution">
    <text evidence="7">The sequence shown here is derived from an EMBL/GenBank/DDBJ whole genome shotgun (WGS) entry which is preliminary data.</text>
</comment>
<dbReference type="Pfam" id="PF14833">
    <property type="entry name" value="NAD_binding_11"/>
    <property type="match status" value="1"/>
</dbReference>
<dbReference type="InterPro" id="IPR006115">
    <property type="entry name" value="6PGDH_NADP-bd"/>
</dbReference>
<evidence type="ECO:0008006" key="9">
    <source>
        <dbReference type="Google" id="ProtNLM"/>
    </source>
</evidence>
<feature type="active site" evidence="4">
    <location>
        <position position="175"/>
    </location>
</feature>
<dbReference type="PANTHER" id="PTHR22981:SF7">
    <property type="entry name" value="3-HYDROXYISOBUTYRATE DEHYDROGENASE, MITOCHONDRIAL"/>
    <property type="match status" value="1"/>
</dbReference>
<keyword evidence="3" id="KW-0520">NAD</keyword>
<accession>A0A1V2A4N3</accession>
<evidence type="ECO:0000256" key="4">
    <source>
        <dbReference type="PIRSR" id="PIRSR000103-1"/>
    </source>
</evidence>
<dbReference type="PROSITE" id="PS00895">
    <property type="entry name" value="3_HYDROXYISOBUT_DH"/>
    <property type="match status" value="1"/>
</dbReference>
<dbReference type="InterPro" id="IPR036291">
    <property type="entry name" value="NAD(P)-bd_dom_sf"/>
</dbReference>
<dbReference type="InterPro" id="IPR013328">
    <property type="entry name" value="6PGD_dom2"/>
</dbReference>
<dbReference type="Proteomes" id="UP000188613">
    <property type="component" value="Unassembled WGS sequence"/>
</dbReference>
<dbReference type="SUPFAM" id="SSF51735">
    <property type="entry name" value="NAD(P)-binding Rossmann-fold domains"/>
    <property type="match status" value="1"/>
</dbReference>
<dbReference type="InterPro" id="IPR002204">
    <property type="entry name" value="3-OH-isobutyrate_DH-rel_CS"/>
</dbReference>
<dbReference type="AlphaFoldDB" id="A0A1V2A4N3"/>
<dbReference type="SUPFAM" id="SSF48179">
    <property type="entry name" value="6-phosphogluconate dehydrogenase C-terminal domain-like"/>
    <property type="match status" value="1"/>
</dbReference>
<dbReference type="STRING" id="1714355.BTO28_14350"/>
<evidence type="ECO:0000259" key="5">
    <source>
        <dbReference type="Pfam" id="PF03446"/>
    </source>
</evidence>
<dbReference type="OrthoDB" id="9786703at2"/>
<dbReference type="PIRSF" id="PIRSF000103">
    <property type="entry name" value="HIBADH"/>
    <property type="match status" value="1"/>
</dbReference>